<dbReference type="InterPro" id="IPR014710">
    <property type="entry name" value="RmlC-like_jellyroll"/>
</dbReference>
<protein>
    <submittedName>
        <fullName evidence="3">Helix-turn-helix domain-containing protein</fullName>
    </submittedName>
</protein>
<dbReference type="SUPFAM" id="SSF51182">
    <property type="entry name" value="RmlC-like cupins"/>
    <property type="match status" value="1"/>
</dbReference>
<dbReference type="InterPro" id="IPR001387">
    <property type="entry name" value="Cro/C1-type_HTH"/>
</dbReference>
<organism evidence="3 4">
    <name type="scientific">Agromyces larvae</name>
    <dbReference type="NCBI Taxonomy" id="2929802"/>
    <lineage>
        <taxon>Bacteria</taxon>
        <taxon>Bacillati</taxon>
        <taxon>Actinomycetota</taxon>
        <taxon>Actinomycetes</taxon>
        <taxon>Micrococcales</taxon>
        <taxon>Microbacteriaceae</taxon>
        <taxon>Agromyces</taxon>
    </lineage>
</organism>
<dbReference type="PANTHER" id="PTHR46797">
    <property type="entry name" value="HTH-TYPE TRANSCRIPTIONAL REGULATOR"/>
    <property type="match status" value="1"/>
</dbReference>
<dbReference type="InterPro" id="IPR013096">
    <property type="entry name" value="Cupin_2"/>
</dbReference>
<proteinExistence type="predicted"/>
<dbReference type="Gene3D" id="2.60.120.10">
    <property type="entry name" value="Jelly Rolls"/>
    <property type="match status" value="1"/>
</dbReference>
<evidence type="ECO:0000313" key="3">
    <source>
        <dbReference type="EMBL" id="UOE44100.1"/>
    </source>
</evidence>
<dbReference type="CDD" id="cd02209">
    <property type="entry name" value="cupin_XRE_C"/>
    <property type="match status" value="1"/>
</dbReference>
<dbReference type="SMART" id="SM00530">
    <property type="entry name" value="HTH_XRE"/>
    <property type="match status" value="1"/>
</dbReference>
<keyword evidence="1" id="KW-0238">DNA-binding</keyword>
<dbReference type="Proteomes" id="UP000832097">
    <property type="component" value="Chromosome"/>
</dbReference>
<dbReference type="PANTHER" id="PTHR46797:SF1">
    <property type="entry name" value="METHYLPHOSPHONATE SYNTHASE"/>
    <property type="match status" value="1"/>
</dbReference>
<dbReference type="SUPFAM" id="SSF47413">
    <property type="entry name" value="lambda repressor-like DNA-binding domains"/>
    <property type="match status" value="1"/>
</dbReference>
<dbReference type="InterPro" id="IPR050807">
    <property type="entry name" value="TransReg_Diox_bact_type"/>
</dbReference>
<dbReference type="Pfam" id="PF07883">
    <property type="entry name" value="Cupin_2"/>
    <property type="match status" value="1"/>
</dbReference>
<dbReference type="RefSeq" id="WP_243555629.1">
    <property type="nucleotide sequence ID" value="NZ_CP094528.1"/>
</dbReference>
<gene>
    <name evidence="3" type="ORF">MTO99_18405</name>
</gene>
<dbReference type="Pfam" id="PF01381">
    <property type="entry name" value="HTH_3"/>
    <property type="match status" value="1"/>
</dbReference>
<dbReference type="InterPro" id="IPR010982">
    <property type="entry name" value="Lambda_DNA-bd_dom_sf"/>
</dbReference>
<dbReference type="InterPro" id="IPR011051">
    <property type="entry name" value="RmlC_Cupin_sf"/>
</dbReference>
<sequence>MRPVHPGPSSAPVAIGARIRNARKAQGLTLAQVADASGLTKGFLSRLERDDTSPSVATLVQLCQVLSLPVGALFAEPEIQRVALDEAPLINLGGTGVVERLVSPRSESRVQIIRSSMQPGASGGTELYTISSEVEVLHVISGSLVVHFVDRTERLAAGDSLTFPGREPHNWAADPDEGAEVAWVLVPAAWSGTS</sequence>
<evidence type="ECO:0000259" key="2">
    <source>
        <dbReference type="PROSITE" id="PS50943"/>
    </source>
</evidence>
<accession>A0ABY4BY30</accession>
<dbReference type="CDD" id="cd00093">
    <property type="entry name" value="HTH_XRE"/>
    <property type="match status" value="1"/>
</dbReference>
<evidence type="ECO:0000313" key="4">
    <source>
        <dbReference type="Proteomes" id="UP000832097"/>
    </source>
</evidence>
<evidence type="ECO:0000256" key="1">
    <source>
        <dbReference type="ARBA" id="ARBA00023125"/>
    </source>
</evidence>
<reference evidence="3 4" key="1">
    <citation type="submission" date="2022-03" db="EMBL/GenBank/DDBJ databases">
        <title>Mucilaginibacter sp. isolated from the gut of Protaetia brevitarsis seulensis larvae.</title>
        <authorList>
            <person name="Won M."/>
            <person name="Kim S.-J."/>
            <person name="Kwon S.-W."/>
        </authorList>
    </citation>
    <scope>NUCLEOTIDE SEQUENCE [LARGE SCALE GENOMIC DNA]</scope>
    <source>
        <strain evidence="3 4">CFWR-12</strain>
    </source>
</reference>
<dbReference type="PROSITE" id="PS50943">
    <property type="entry name" value="HTH_CROC1"/>
    <property type="match status" value="1"/>
</dbReference>
<name>A0ABY4BY30_9MICO</name>
<dbReference type="Gene3D" id="1.10.260.40">
    <property type="entry name" value="lambda repressor-like DNA-binding domains"/>
    <property type="match status" value="1"/>
</dbReference>
<keyword evidence="4" id="KW-1185">Reference proteome</keyword>
<feature type="domain" description="HTH cro/C1-type" evidence="2">
    <location>
        <begin position="19"/>
        <end position="73"/>
    </location>
</feature>
<dbReference type="EMBL" id="CP094528">
    <property type="protein sequence ID" value="UOE44100.1"/>
    <property type="molecule type" value="Genomic_DNA"/>
</dbReference>